<evidence type="ECO:0000313" key="2">
    <source>
        <dbReference type="Proteomes" id="UP000008075"/>
    </source>
</evidence>
<accession>D3VDI4</accession>
<reference evidence="1 2" key="1">
    <citation type="journal article" date="2011" name="PLoS ONE">
        <title>The entomopathogenic bacterial endosymbionts xenorhabdus and photorhabdus: convergent lifestyles from divergent genomes.</title>
        <authorList>
            <person name="Chaston J.M."/>
            <person name="Suen G."/>
            <person name="Tucker S.L."/>
            <person name="Andersen A.W."/>
            <person name="Bhasin A."/>
            <person name="Bode E."/>
            <person name="Bode H.B."/>
            <person name="Brachmann A.O."/>
            <person name="Cowles C.E."/>
            <person name="Cowles K.N."/>
            <person name="Darby C."/>
            <person name="de Leon L."/>
            <person name="Drace K."/>
            <person name="Du Z."/>
            <person name="Givaudan A."/>
            <person name="Herbert Tran E.E."/>
            <person name="Jewell K.A."/>
            <person name="Knack J.J."/>
            <person name="Krasomil-Osterfeld K.C."/>
            <person name="Kukor R."/>
            <person name="Lanois A."/>
            <person name="Latreille P."/>
            <person name="Leimgruber N.K."/>
            <person name="Lipke C.M."/>
            <person name="Liu R."/>
            <person name="Lu X."/>
            <person name="Martens E.C."/>
            <person name="Marri P.R."/>
            <person name="Medigue C."/>
            <person name="Menard M.L."/>
            <person name="Miller N.M."/>
            <person name="Morales-Soto N."/>
            <person name="Norton S."/>
            <person name="Ogier J.C."/>
            <person name="Orchard S.S."/>
            <person name="Park D."/>
            <person name="Park Y."/>
            <person name="Qurollo B.A."/>
            <person name="Sugar D.R."/>
            <person name="Richards G.R."/>
            <person name="Rouy Z."/>
            <person name="Slominski B."/>
            <person name="Slominski K."/>
            <person name="Snyder H."/>
            <person name="Tjaden B.C."/>
            <person name="van der Hoeven R."/>
            <person name="Welch R.D."/>
            <person name="Wheeler C."/>
            <person name="Xiang B."/>
            <person name="Barbazuk B."/>
            <person name="Gaudriault S."/>
            <person name="Goodner B."/>
            <person name="Slater S.C."/>
            <person name="Forst S."/>
            <person name="Goldman B.S."/>
            <person name="Goodrich-Blair H."/>
        </authorList>
    </citation>
    <scope>NUCLEOTIDE SEQUENCE [LARGE SCALE GENOMIC DNA]</scope>
    <source>
        <strain evidence="2">ATCC 19061 / DSM 3370 / CCUG 14189 / LMG 1036 / NCIMB 9965 / AN6</strain>
    </source>
</reference>
<dbReference type="EMBL" id="FN667742">
    <property type="protein sequence ID" value="CBJ92224.1"/>
    <property type="molecule type" value="Genomic_DNA"/>
</dbReference>
<organism evidence="1 2">
    <name type="scientific">Xenorhabdus nematophila (strain ATCC 19061 / DSM 3370 / CCUG 14189 / LMG 1036 / NCIMB 9965 / AN6)</name>
    <dbReference type="NCBI Taxonomy" id="406817"/>
    <lineage>
        <taxon>Bacteria</taxon>
        <taxon>Pseudomonadati</taxon>
        <taxon>Pseudomonadota</taxon>
        <taxon>Gammaproteobacteria</taxon>
        <taxon>Enterobacterales</taxon>
        <taxon>Morganellaceae</taxon>
        <taxon>Xenorhabdus</taxon>
    </lineage>
</organism>
<evidence type="ECO:0000313" key="1">
    <source>
        <dbReference type="EMBL" id="CBJ92224.1"/>
    </source>
</evidence>
<name>D3VDI4_XENNA</name>
<dbReference type="Proteomes" id="UP000008075">
    <property type="component" value="Chromosome"/>
</dbReference>
<protein>
    <submittedName>
        <fullName evidence="1">Uncharacterized protein</fullName>
    </submittedName>
</protein>
<dbReference type="HOGENOM" id="CLU_3105477_0_0_6"/>
<keyword evidence="2" id="KW-1185">Reference proteome</keyword>
<gene>
    <name evidence="1" type="ordered locus">XNC1_4199</name>
</gene>
<proteinExistence type="predicted"/>
<dbReference type="KEGG" id="xne:XNC1_4199"/>
<dbReference type="AlphaFoldDB" id="D3VDI4"/>
<sequence>MQIKISAVACVPHRVTKSYIESLLNNSQYNYKHLGESPHGADDSQRSFRFW</sequence>